<organism evidence="1 2">
    <name type="scientific">Larimichthys crocea</name>
    <name type="common">Large yellow croaker</name>
    <name type="synonym">Pseudosciaena crocea</name>
    <dbReference type="NCBI Taxonomy" id="215358"/>
    <lineage>
        <taxon>Eukaryota</taxon>
        <taxon>Metazoa</taxon>
        <taxon>Chordata</taxon>
        <taxon>Craniata</taxon>
        <taxon>Vertebrata</taxon>
        <taxon>Euteleostomi</taxon>
        <taxon>Actinopterygii</taxon>
        <taxon>Neopterygii</taxon>
        <taxon>Teleostei</taxon>
        <taxon>Neoteleostei</taxon>
        <taxon>Acanthomorphata</taxon>
        <taxon>Eupercaria</taxon>
        <taxon>Sciaenidae</taxon>
        <taxon>Larimichthys</taxon>
    </lineage>
</organism>
<protein>
    <submittedName>
        <fullName evidence="1">Uncharacterized protein</fullName>
    </submittedName>
</protein>
<dbReference type="EMBL" id="CM011674">
    <property type="protein sequence ID" value="TMS23361.1"/>
    <property type="molecule type" value="Genomic_DNA"/>
</dbReference>
<comment type="caution">
    <text evidence="1">The sequence shown here is derived from an EMBL/GenBank/DDBJ whole genome shotgun (WGS) entry which is preliminary data.</text>
</comment>
<sequence>MAASVDLHAQLASIMEVLANAAVTEICQLVDEGFAELRVEISRRQRENLALKSRLRQMEVRAGEVTCSRRGHHPREDAAIVTKRKVESSTQESRSQPVVVTEQQVEPEVVLVKKERLEEELTGCSVLEDHPTALNSSSRRPLSVKAELSRVSASGRCEEEEEEEEEEEDFTGPEVQQEEGVAEASTLDLYSQPADWSHRGSGPNGAREMTEKVVVDGSDCLSAESSSSGVEAALDSELKLEASVCEHSAELDSSSVDDLFSSPEVARSLTALHKHSTGTEEPLSSSSFPFMSSFGSSSMSDCLTSSSISSASSDSRGRSFPCSTQRVFSCQQCSRLFSTSRDLMVHQCSHAGERIYQCHLCKKFFKHRHQLKTHQWVHTGEKLYSCAQCGKRFSQSSHINRHMSVHTGEKRYSCSLCGKRFSQPYALKIHQAVHTRERPYSCTKCGKSFSLMGNLVRHQRQSVTCIWRQ</sequence>
<evidence type="ECO:0000313" key="2">
    <source>
        <dbReference type="Proteomes" id="UP000793456"/>
    </source>
</evidence>
<keyword evidence="2" id="KW-1185">Reference proteome</keyword>
<reference evidence="1" key="1">
    <citation type="submission" date="2018-11" db="EMBL/GenBank/DDBJ databases">
        <title>The sequence and de novo assembly of Larimichthys crocea genome using PacBio and Hi-C technologies.</title>
        <authorList>
            <person name="Xu P."/>
            <person name="Chen B."/>
            <person name="Zhou Z."/>
            <person name="Ke Q."/>
            <person name="Wu Y."/>
            <person name="Bai H."/>
            <person name="Pu F."/>
        </authorList>
    </citation>
    <scope>NUCLEOTIDE SEQUENCE</scope>
    <source>
        <tissue evidence="1">Muscle</tissue>
    </source>
</reference>
<dbReference type="Proteomes" id="UP000793456">
    <property type="component" value="Chromosome I"/>
</dbReference>
<name>A0ACD3RUQ9_LARCR</name>
<evidence type="ECO:0000313" key="1">
    <source>
        <dbReference type="EMBL" id="TMS23361.1"/>
    </source>
</evidence>
<proteinExistence type="predicted"/>
<accession>A0ACD3RUQ9</accession>
<gene>
    <name evidence="1" type="ORF">E3U43_008667</name>
</gene>